<evidence type="ECO:0000313" key="3">
    <source>
        <dbReference type="Proteomes" id="UP000296352"/>
    </source>
</evidence>
<feature type="transmembrane region" description="Helical" evidence="1">
    <location>
        <begin position="13"/>
        <end position="32"/>
    </location>
</feature>
<name>A0A4P7QFJ6_9CORY</name>
<accession>A0A4P7QFJ6</accession>
<keyword evidence="3" id="KW-1185">Reference proteome</keyword>
<keyword evidence="1" id="KW-1133">Transmembrane helix</keyword>
<keyword evidence="1" id="KW-0472">Membrane</keyword>
<dbReference type="KEGG" id="cee:CENDO_04400"/>
<evidence type="ECO:0000256" key="1">
    <source>
        <dbReference type="SAM" id="Phobius"/>
    </source>
</evidence>
<protein>
    <submittedName>
        <fullName evidence="2">Uncharacterized protein</fullName>
    </submittedName>
</protein>
<reference evidence="2 3" key="1">
    <citation type="submission" date="2019-04" db="EMBL/GenBank/DDBJ databases">
        <title>Corynebacterium endometrii sp. nov., isolated from the uterus of a cow with endometritis.</title>
        <authorList>
            <person name="Ballas P."/>
            <person name="Ruckert C."/>
            <person name="Wagener K."/>
            <person name="Drillich M."/>
            <person name="Kaempfer P."/>
            <person name="Busse H.-J."/>
            <person name="Ehling-Schulz M."/>
        </authorList>
    </citation>
    <scope>NUCLEOTIDE SEQUENCE [LARGE SCALE GENOMIC DNA]</scope>
    <source>
        <strain evidence="2 3">LMM-1653</strain>
    </source>
</reference>
<organism evidence="2 3">
    <name type="scientific">Corynebacterium endometrii</name>
    <dbReference type="NCBI Taxonomy" id="2488819"/>
    <lineage>
        <taxon>Bacteria</taxon>
        <taxon>Bacillati</taxon>
        <taxon>Actinomycetota</taxon>
        <taxon>Actinomycetes</taxon>
        <taxon>Mycobacteriales</taxon>
        <taxon>Corynebacteriaceae</taxon>
        <taxon>Corynebacterium</taxon>
    </lineage>
</organism>
<proteinExistence type="predicted"/>
<sequence>MSPSGFLADYLEGFPGLMMGSLGVLLIIANLIRVQFPSGESPVSRKEDH</sequence>
<gene>
    <name evidence="2" type="ORF">CENDO_04400</name>
</gene>
<dbReference type="EMBL" id="CP039247">
    <property type="protein sequence ID" value="QCB28170.1"/>
    <property type="molecule type" value="Genomic_DNA"/>
</dbReference>
<dbReference type="AlphaFoldDB" id="A0A4P7QFJ6"/>
<keyword evidence="1" id="KW-0812">Transmembrane</keyword>
<evidence type="ECO:0000313" key="2">
    <source>
        <dbReference type="EMBL" id="QCB28170.1"/>
    </source>
</evidence>
<dbReference type="Proteomes" id="UP000296352">
    <property type="component" value="Chromosome"/>
</dbReference>